<feature type="coiled-coil region" evidence="1">
    <location>
        <begin position="255"/>
        <end position="282"/>
    </location>
</feature>
<dbReference type="EMBL" id="JAZHXI010000012">
    <property type="protein sequence ID" value="KAL2065365.1"/>
    <property type="molecule type" value="Genomic_DNA"/>
</dbReference>
<evidence type="ECO:0000256" key="2">
    <source>
        <dbReference type="SAM" id="MobiDB-lite"/>
    </source>
</evidence>
<accession>A0ABR4C6Q9</accession>
<keyword evidence="1" id="KW-0175">Coiled coil</keyword>
<protein>
    <submittedName>
        <fullName evidence="3">Uncharacterized protein</fullName>
    </submittedName>
</protein>
<sequence length="590" mass="66036">MDILDSISPSVDELRKFFENASQKFIDNNLPHGVAPSALLISTGKAFPSILKMAKESQQKLKAISDYEARSRAIIETTRRALTDAEGKVKADADAVAARETKVQLAEEQLEQKCNGVKEFANEVKQLTAGLEGIALHNETVKSTIIHANDDLQRQVSKHEGTIVELRMDLKAANEIIKGKEEAANKYKELEQKFVALQRTSEANSALLSDQVSSTTNAVAWWEHQYMEEVVNSGSLSKYAAEARTALEDANLKHRRELLEKETQLLNQQKTLQNRIDTLENESTTVLGQLPPLNDPASDSTLLQRVNGLLAERDEAINNQQSAANEVTMLRSKLAEIEPKLKALEDAEPENVKSRELAAEVASLREKAALANEFQLKVTELEKKLKNVEPSTPSATEFDSQNTLVNGLSFESRTTDDIFRETASAIHQLKPSTALQGQASKRRRHAELDLTPPRPTSPMSVLPPKDWIDMIKSLHTLIISLHPVPSTDLQILRYELMMRFGANDGSFENFEDYKSSKNSKRTKWQCVLTLNRSGRKLAPLMSENPADCKCHQCQDYDWCVQIKEFESLLICRLVAVNKSDPARSLTHNTR</sequence>
<gene>
    <name evidence="3" type="ORF">VTL71DRAFT_3035</name>
</gene>
<dbReference type="Proteomes" id="UP001595075">
    <property type="component" value="Unassembled WGS sequence"/>
</dbReference>
<evidence type="ECO:0000256" key="1">
    <source>
        <dbReference type="SAM" id="Coils"/>
    </source>
</evidence>
<comment type="caution">
    <text evidence="3">The sequence shown here is derived from an EMBL/GenBank/DDBJ whole genome shotgun (WGS) entry which is preliminary data.</text>
</comment>
<proteinExistence type="predicted"/>
<organism evidence="3 4">
    <name type="scientific">Oculimacula yallundae</name>
    <dbReference type="NCBI Taxonomy" id="86028"/>
    <lineage>
        <taxon>Eukaryota</taxon>
        <taxon>Fungi</taxon>
        <taxon>Dikarya</taxon>
        <taxon>Ascomycota</taxon>
        <taxon>Pezizomycotina</taxon>
        <taxon>Leotiomycetes</taxon>
        <taxon>Helotiales</taxon>
        <taxon>Ploettnerulaceae</taxon>
        <taxon>Oculimacula</taxon>
    </lineage>
</organism>
<evidence type="ECO:0000313" key="4">
    <source>
        <dbReference type="Proteomes" id="UP001595075"/>
    </source>
</evidence>
<keyword evidence="4" id="KW-1185">Reference proteome</keyword>
<feature type="region of interest" description="Disordered" evidence="2">
    <location>
        <begin position="431"/>
        <end position="461"/>
    </location>
</feature>
<feature type="coiled-coil region" evidence="1">
    <location>
        <begin position="149"/>
        <end position="200"/>
    </location>
</feature>
<evidence type="ECO:0000313" key="3">
    <source>
        <dbReference type="EMBL" id="KAL2065365.1"/>
    </source>
</evidence>
<reference evidence="3 4" key="1">
    <citation type="journal article" date="2024" name="Commun. Biol.">
        <title>Comparative genomic analysis of thermophilic fungi reveals convergent evolutionary adaptations and gene losses.</title>
        <authorList>
            <person name="Steindorff A.S."/>
            <person name="Aguilar-Pontes M.V."/>
            <person name="Robinson A.J."/>
            <person name="Andreopoulos B."/>
            <person name="LaButti K."/>
            <person name="Kuo A."/>
            <person name="Mondo S."/>
            <person name="Riley R."/>
            <person name="Otillar R."/>
            <person name="Haridas S."/>
            <person name="Lipzen A."/>
            <person name="Grimwood J."/>
            <person name="Schmutz J."/>
            <person name="Clum A."/>
            <person name="Reid I.D."/>
            <person name="Moisan M.C."/>
            <person name="Butler G."/>
            <person name="Nguyen T.T.M."/>
            <person name="Dewar K."/>
            <person name="Conant G."/>
            <person name="Drula E."/>
            <person name="Henrissat B."/>
            <person name="Hansel C."/>
            <person name="Singer S."/>
            <person name="Hutchinson M.I."/>
            <person name="de Vries R.P."/>
            <person name="Natvig D.O."/>
            <person name="Powell A.J."/>
            <person name="Tsang A."/>
            <person name="Grigoriev I.V."/>
        </authorList>
    </citation>
    <scope>NUCLEOTIDE SEQUENCE [LARGE SCALE GENOMIC DNA]</scope>
    <source>
        <strain evidence="3 4">CBS 494.80</strain>
    </source>
</reference>
<name>A0ABR4C6Q9_9HELO</name>